<organism evidence="10 11">
    <name type="scientific">Morus notabilis</name>
    <dbReference type="NCBI Taxonomy" id="981085"/>
    <lineage>
        <taxon>Eukaryota</taxon>
        <taxon>Viridiplantae</taxon>
        <taxon>Streptophyta</taxon>
        <taxon>Embryophyta</taxon>
        <taxon>Tracheophyta</taxon>
        <taxon>Spermatophyta</taxon>
        <taxon>Magnoliopsida</taxon>
        <taxon>eudicotyledons</taxon>
        <taxon>Gunneridae</taxon>
        <taxon>Pentapetalae</taxon>
        <taxon>rosids</taxon>
        <taxon>fabids</taxon>
        <taxon>Rosales</taxon>
        <taxon>Moraceae</taxon>
        <taxon>Moreae</taxon>
        <taxon>Morus</taxon>
    </lineage>
</organism>
<dbReference type="GO" id="GO:0030154">
    <property type="term" value="P:cell differentiation"/>
    <property type="evidence" value="ECO:0007669"/>
    <property type="project" value="UniProtKB-UniRule"/>
</dbReference>
<comment type="similarity">
    <text evidence="2 9">Belongs to the phytosulfokine family.</text>
</comment>
<keyword evidence="5 9" id="KW-0765">Sulfation</keyword>
<dbReference type="PANTHER" id="PTHR33285">
    <property type="entry name" value="PHYTOSULFOKINES 3"/>
    <property type="match status" value="1"/>
</dbReference>
<accession>W9QZQ5</accession>
<dbReference type="InterPro" id="IPR009438">
    <property type="entry name" value="Phytosulfokine"/>
</dbReference>
<keyword evidence="6 9" id="KW-0732">Signal</keyword>
<dbReference type="AlphaFoldDB" id="W9QZQ5"/>
<comment type="PTM">
    <text evidence="9">PSK-alpha is produced by endopeptidase digestion. PSK-beta is produced from PSK-alpha by exopeptidase digestion.</text>
</comment>
<dbReference type="GO" id="GO:0005576">
    <property type="term" value="C:extracellular region"/>
    <property type="evidence" value="ECO:0007669"/>
    <property type="project" value="UniProtKB-SubCell"/>
</dbReference>
<dbReference type="GO" id="GO:0008283">
    <property type="term" value="P:cell population proliferation"/>
    <property type="evidence" value="ECO:0007669"/>
    <property type="project" value="UniProtKB-UniRule"/>
</dbReference>
<name>W9QZQ5_9ROSA</name>
<dbReference type="Proteomes" id="UP000030645">
    <property type="component" value="Unassembled WGS sequence"/>
</dbReference>
<dbReference type="KEGG" id="mnt:21386888"/>
<gene>
    <name evidence="10" type="ORF">L484_003349</name>
</gene>
<evidence type="ECO:0000313" key="11">
    <source>
        <dbReference type="Proteomes" id="UP000030645"/>
    </source>
</evidence>
<keyword evidence="7 9" id="KW-0221">Differentiation</keyword>
<dbReference type="STRING" id="981085.W9QZQ5"/>
<evidence type="ECO:0000256" key="8">
    <source>
        <dbReference type="ARBA" id="ARBA00023030"/>
    </source>
</evidence>
<dbReference type="eggNOG" id="ENOG502S6XU">
    <property type="taxonomic scope" value="Eukaryota"/>
</dbReference>
<dbReference type="GO" id="GO:0008083">
    <property type="term" value="F:growth factor activity"/>
    <property type="evidence" value="ECO:0007669"/>
    <property type="project" value="UniProtKB-UniRule"/>
</dbReference>
<keyword evidence="11" id="KW-1185">Reference proteome</keyword>
<keyword evidence="8 9" id="KW-0339">Growth factor</keyword>
<dbReference type="PANTHER" id="PTHR33285:SF55">
    <property type="entry name" value="PHYTOSULFOKINES 3"/>
    <property type="match status" value="1"/>
</dbReference>
<evidence type="ECO:0000256" key="1">
    <source>
        <dbReference type="ARBA" id="ARBA00004613"/>
    </source>
</evidence>
<dbReference type="EMBL" id="KE344439">
    <property type="protein sequence ID" value="EXB62120.1"/>
    <property type="molecule type" value="Genomic_DNA"/>
</dbReference>
<evidence type="ECO:0000256" key="7">
    <source>
        <dbReference type="ARBA" id="ARBA00022782"/>
    </source>
</evidence>
<reference evidence="11" key="1">
    <citation type="submission" date="2013-01" db="EMBL/GenBank/DDBJ databases">
        <title>Draft Genome Sequence of a Mulberry Tree, Morus notabilis C.K. Schneid.</title>
        <authorList>
            <person name="He N."/>
            <person name="Zhao S."/>
        </authorList>
    </citation>
    <scope>NUCLEOTIDE SEQUENCE</scope>
</reference>
<protein>
    <recommendedName>
        <fullName evidence="9">Phytosulfokine</fullName>
    </recommendedName>
    <component>
        <recommendedName>
            <fullName evidence="9">Phytosulfokine-alpha</fullName>
            <shortName evidence="9">PSK-alpha</shortName>
            <shortName evidence="9">Phytosulfokine-a</shortName>
        </recommendedName>
    </component>
    <component>
        <recommendedName>
            <fullName evidence="9">Phytosulfokine-beta</fullName>
            <shortName evidence="9">PSK-beta</shortName>
            <shortName evidence="9">Phytosulfokine-b</shortName>
        </recommendedName>
    </component>
</protein>
<evidence type="ECO:0000256" key="5">
    <source>
        <dbReference type="ARBA" id="ARBA00022641"/>
    </source>
</evidence>
<keyword evidence="3 9" id="KW-0217">Developmental protein</keyword>
<dbReference type="Pfam" id="PF06404">
    <property type="entry name" value="PSK"/>
    <property type="match status" value="1"/>
</dbReference>
<comment type="subcellular location">
    <subcellularLocation>
        <location evidence="1 9">Secreted</location>
    </subcellularLocation>
</comment>
<comment type="PTM">
    <text evidence="9">Sulfation is important for activity and for the binding to a putative membrane receptor.</text>
</comment>
<evidence type="ECO:0000313" key="10">
    <source>
        <dbReference type="EMBL" id="EXB62120.1"/>
    </source>
</evidence>
<evidence type="ECO:0000256" key="2">
    <source>
        <dbReference type="ARBA" id="ARBA00010781"/>
    </source>
</evidence>
<evidence type="ECO:0000256" key="9">
    <source>
        <dbReference type="RuleBase" id="RU368031"/>
    </source>
</evidence>
<evidence type="ECO:0000256" key="6">
    <source>
        <dbReference type="ARBA" id="ARBA00022729"/>
    </source>
</evidence>
<keyword evidence="4 9" id="KW-0964">Secreted</keyword>
<comment type="function">
    <text evidence="9">Promotes plant cell differentiation, organogenesis and somatic embryogenesis as well as cell proliferation.</text>
</comment>
<evidence type="ECO:0000256" key="4">
    <source>
        <dbReference type="ARBA" id="ARBA00022525"/>
    </source>
</evidence>
<dbReference type="OrthoDB" id="1858282at2759"/>
<sequence length="139" mass="15775">MVENLLFLCDNSTYALHAFISNSYKFHLSYYTVSTLLKTYFKVVLKIKLKVHTMSSKVTPTLCMVVLLLFFSITSRARPGPGITNDPVEELVHQGVDHDQAAEKVTVEESCEGVGEEECLMRRTLAAHIDYIYTQKQKP</sequence>
<evidence type="ECO:0000256" key="3">
    <source>
        <dbReference type="ARBA" id="ARBA00022473"/>
    </source>
</evidence>
<proteinExistence type="inferred from homology"/>